<organism evidence="1 2">
    <name type="scientific">Brevibacterium otitidis</name>
    <dbReference type="NCBI Taxonomy" id="53364"/>
    <lineage>
        <taxon>Bacteria</taxon>
        <taxon>Bacillati</taxon>
        <taxon>Actinomycetota</taxon>
        <taxon>Actinomycetes</taxon>
        <taxon>Micrococcales</taxon>
        <taxon>Brevibacteriaceae</taxon>
        <taxon>Brevibacterium</taxon>
    </lineage>
</organism>
<dbReference type="EMBL" id="JBHMAU010000119">
    <property type="protein sequence ID" value="MFB9777511.1"/>
    <property type="molecule type" value="Genomic_DNA"/>
</dbReference>
<proteinExistence type="predicted"/>
<reference evidence="1 2" key="1">
    <citation type="submission" date="2024-09" db="EMBL/GenBank/DDBJ databases">
        <authorList>
            <person name="Sun Q."/>
            <person name="Mori K."/>
        </authorList>
    </citation>
    <scope>NUCLEOTIDE SEQUENCE [LARGE SCALE GENOMIC DNA]</scope>
    <source>
        <strain evidence="1 2">JCM 11683</strain>
    </source>
</reference>
<evidence type="ECO:0000313" key="1">
    <source>
        <dbReference type="EMBL" id="MFB9777511.1"/>
    </source>
</evidence>
<evidence type="ECO:0000313" key="2">
    <source>
        <dbReference type="Proteomes" id="UP001589707"/>
    </source>
</evidence>
<keyword evidence="2" id="KW-1185">Reference proteome</keyword>
<dbReference type="RefSeq" id="WP_376841484.1">
    <property type="nucleotide sequence ID" value="NZ_JBHMAU010000119.1"/>
</dbReference>
<sequence length="48" mass="5290">METKNLELDVEAAALIAEAELLEHVVKPSGGEDGRKYEIYASRCPSKK</sequence>
<dbReference type="Proteomes" id="UP001589707">
    <property type="component" value="Unassembled WGS sequence"/>
</dbReference>
<comment type="caution">
    <text evidence="1">The sequence shown here is derived from an EMBL/GenBank/DDBJ whole genome shotgun (WGS) entry which is preliminary data.</text>
</comment>
<accession>A0ABV5X640</accession>
<gene>
    <name evidence="1" type="ORF">ACFFN1_14115</name>
</gene>
<name>A0ABV5X640_9MICO</name>
<protein>
    <submittedName>
        <fullName evidence="1">Uncharacterized protein</fullName>
    </submittedName>
</protein>